<proteinExistence type="predicted"/>
<reference evidence="1 2" key="1">
    <citation type="submission" date="2018-06" db="EMBL/GenBank/DDBJ databases">
        <authorList>
            <consortium name="Pathogen Informatics"/>
            <person name="Doyle S."/>
        </authorList>
    </citation>
    <scope>NUCLEOTIDE SEQUENCE [LARGE SCALE GENOMIC DNA]</scope>
    <source>
        <strain evidence="1 2">NCTC11227</strain>
    </source>
</reference>
<dbReference type="STRING" id="29433.MOVS_05755"/>
<dbReference type="Proteomes" id="UP000255102">
    <property type="component" value="Unassembled WGS sequence"/>
</dbReference>
<name>A0A378PM66_9GAMM</name>
<dbReference type="InterPro" id="IPR036895">
    <property type="entry name" value="Uracil-DNA_glycosylase-like_sf"/>
</dbReference>
<dbReference type="SUPFAM" id="SSF52141">
    <property type="entry name" value="Uracil-DNA glycosylase-like"/>
    <property type="match status" value="1"/>
</dbReference>
<sequence length="202" mass="23242">MVAISMNIEKHPLFPFLPKNAKVLMLGSFPPPKSRWKMDFYYPNFNNDMWRIMGLVFFGDKECFIDVSNKCFYQDKIEDFLRERGIAIFDVAKAVIREQDNASDKFLTIIEPSDVSELLAQMPKCAHIITTGEKATEILLSDHDLNPPKIGESVQLPINDKIVTLRRLPSSSRAYPLALDKKAAYYHAVFDEIFDLDEDFLD</sequence>
<protein>
    <submittedName>
        <fullName evidence="1">G:T/U mismatch-specific DNA glycosylase</fullName>
    </submittedName>
</protein>
<gene>
    <name evidence="1" type="ORF">NCTC11227_01211</name>
</gene>
<organism evidence="1 2">
    <name type="scientific">Moraxella ovis</name>
    <dbReference type="NCBI Taxonomy" id="29433"/>
    <lineage>
        <taxon>Bacteria</taxon>
        <taxon>Pseudomonadati</taxon>
        <taxon>Pseudomonadota</taxon>
        <taxon>Gammaproteobacteria</taxon>
        <taxon>Moraxellales</taxon>
        <taxon>Moraxellaceae</taxon>
        <taxon>Moraxella</taxon>
    </lineage>
</organism>
<evidence type="ECO:0000313" key="2">
    <source>
        <dbReference type="Proteomes" id="UP000255102"/>
    </source>
</evidence>
<accession>A0A378PM66</accession>
<dbReference type="CDD" id="cd10032">
    <property type="entry name" value="UDG-F6_HDG"/>
    <property type="match status" value="1"/>
</dbReference>
<dbReference type="Gene3D" id="3.40.470.10">
    <property type="entry name" value="Uracil-DNA glycosylase-like domain"/>
    <property type="match status" value="1"/>
</dbReference>
<evidence type="ECO:0000313" key="1">
    <source>
        <dbReference type="EMBL" id="STY87210.1"/>
    </source>
</evidence>
<dbReference type="EMBL" id="UGPW01000001">
    <property type="protein sequence ID" value="STY87210.1"/>
    <property type="molecule type" value="Genomic_DNA"/>
</dbReference>
<dbReference type="AlphaFoldDB" id="A0A378PM66"/>